<dbReference type="SUPFAM" id="SSF56327">
    <property type="entry name" value="LDH C-terminal domain-like"/>
    <property type="match status" value="1"/>
</dbReference>
<proteinExistence type="inferred from homology"/>
<feature type="domain" description="Glycosyl hydrolase family 4 C-terminal" evidence="10">
    <location>
        <begin position="195"/>
        <end position="413"/>
    </location>
</feature>
<accession>A0ABV9JZ17</accession>
<keyword evidence="4 9" id="KW-0378">Hydrolase</keyword>
<evidence type="ECO:0000256" key="3">
    <source>
        <dbReference type="ARBA" id="ARBA00022723"/>
    </source>
</evidence>
<dbReference type="PANTHER" id="PTHR32092">
    <property type="entry name" value="6-PHOSPHO-BETA-GLUCOSIDASE-RELATED"/>
    <property type="match status" value="1"/>
</dbReference>
<keyword evidence="7" id="KW-0119">Carbohydrate metabolism</keyword>
<keyword evidence="8 9" id="KW-0326">Glycosidase</keyword>
<keyword evidence="5 9" id="KW-0520">NAD</keyword>
<comment type="cofactor">
    <cofactor evidence="1">
        <name>Mn(2+)</name>
        <dbReference type="ChEBI" id="CHEBI:29035"/>
    </cofactor>
</comment>
<keyword evidence="6" id="KW-0464">Manganese</keyword>
<evidence type="ECO:0000256" key="8">
    <source>
        <dbReference type="ARBA" id="ARBA00023295"/>
    </source>
</evidence>
<comment type="caution">
    <text evidence="11">The sequence shown here is derived from an EMBL/GenBank/DDBJ whole genome shotgun (WGS) entry which is preliminary data.</text>
</comment>
<evidence type="ECO:0000259" key="10">
    <source>
        <dbReference type="Pfam" id="PF11975"/>
    </source>
</evidence>
<organism evidence="11 12">
    <name type="scientific">Oceanobacillus aidingensis</name>
    <dbReference type="NCBI Taxonomy" id="645964"/>
    <lineage>
        <taxon>Bacteria</taxon>
        <taxon>Bacillati</taxon>
        <taxon>Bacillota</taxon>
        <taxon>Bacilli</taxon>
        <taxon>Bacillales</taxon>
        <taxon>Bacillaceae</taxon>
        <taxon>Oceanobacillus</taxon>
    </lineage>
</organism>
<dbReference type="InterPro" id="IPR001088">
    <property type="entry name" value="Glyco_hydro_4"/>
</dbReference>
<dbReference type="InterPro" id="IPR022616">
    <property type="entry name" value="Glyco_hydro_4_C"/>
</dbReference>
<reference evidence="12" key="1">
    <citation type="journal article" date="2019" name="Int. J. Syst. Evol. Microbiol.">
        <title>The Global Catalogue of Microorganisms (GCM) 10K type strain sequencing project: providing services to taxonomists for standard genome sequencing and annotation.</title>
        <authorList>
            <consortium name="The Broad Institute Genomics Platform"/>
            <consortium name="The Broad Institute Genome Sequencing Center for Infectious Disease"/>
            <person name="Wu L."/>
            <person name="Ma J."/>
        </authorList>
    </citation>
    <scope>NUCLEOTIDE SEQUENCE [LARGE SCALE GENOMIC DNA]</scope>
    <source>
        <strain evidence="12">CCUG 37257</strain>
    </source>
</reference>
<comment type="similarity">
    <text evidence="2 9">Belongs to the glycosyl hydrolase 4 family.</text>
</comment>
<evidence type="ECO:0000256" key="7">
    <source>
        <dbReference type="ARBA" id="ARBA00023277"/>
    </source>
</evidence>
<evidence type="ECO:0000256" key="5">
    <source>
        <dbReference type="ARBA" id="ARBA00023027"/>
    </source>
</evidence>
<dbReference type="Proteomes" id="UP001595988">
    <property type="component" value="Unassembled WGS sequence"/>
</dbReference>
<keyword evidence="12" id="KW-1185">Reference proteome</keyword>
<dbReference type="PRINTS" id="PR00732">
    <property type="entry name" value="GLHYDRLASE4"/>
</dbReference>
<dbReference type="Gene3D" id="3.90.1820.10">
    <property type="entry name" value="AglA-like glucosidase"/>
    <property type="match status" value="1"/>
</dbReference>
<dbReference type="Pfam" id="PF02056">
    <property type="entry name" value="Glyco_hydro_4"/>
    <property type="match status" value="1"/>
</dbReference>
<gene>
    <name evidence="11" type="ORF">ACFO3P_12295</name>
</gene>
<dbReference type="SUPFAM" id="SSF51735">
    <property type="entry name" value="NAD(P)-binding Rossmann-fold domains"/>
    <property type="match status" value="1"/>
</dbReference>
<evidence type="ECO:0000313" key="12">
    <source>
        <dbReference type="Proteomes" id="UP001595988"/>
    </source>
</evidence>
<sequence length="495" mass="55845">MTFKIGFIGAGSIGFTRGLLRDILSVPEFNNIEVAFTDINQKNLDMVTQLCQRDIDENGLSIQIEATTNRREALKDAKYIFNVVRIGGLEAFKHDIEIPLKYGVDQCVGDTLCAGGIMYGQRGIAEMLEICKDIREVADNDCLLLNYANPMAMLTWACNTYGGVHTIGLCHGVQNGHKQIAEVLGRNKEDVDIICAGINHQTWYIQVNTDGEDRTGDLLEAFEQHPEYREEEKVRIDMLRRFGYFSTESNGHLSEYLPWYRKRPEEINQWIDLSNWINGETGGYLRVCTEGRNWFETDFPNWLKEPAFEYKEENRGQEHGSYILEGLETGRTYRGHFNYINQGVISNLPDDAVIEAPGYVDRNGISIPVVGDLPLGPAAVCNASISVQRLAVEAAVHGDDYLLRQAMMIDPLVGAVCNPKEIWQMTDELLVAQEKWLPQYQGASQAAKERLENEERIPTKDYQGAARLKTKTVEEMAQNREEAVKNAGEADKGNF</sequence>
<dbReference type="Pfam" id="PF11975">
    <property type="entry name" value="Glyco_hydro_4C"/>
    <property type="match status" value="1"/>
</dbReference>
<dbReference type="RefSeq" id="WP_256705554.1">
    <property type="nucleotide sequence ID" value="NZ_JBHSFT010000018.1"/>
</dbReference>
<dbReference type="PANTHER" id="PTHR32092:SF6">
    <property type="entry name" value="ALPHA-GALACTOSIDASE"/>
    <property type="match status" value="1"/>
</dbReference>
<name>A0ABV9JZ17_9BACI</name>
<dbReference type="InterPro" id="IPR015955">
    <property type="entry name" value="Lactate_DH/Glyco_Ohase_4_C"/>
</dbReference>
<evidence type="ECO:0000256" key="6">
    <source>
        <dbReference type="ARBA" id="ARBA00023211"/>
    </source>
</evidence>
<dbReference type="InterPro" id="IPR053715">
    <property type="entry name" value="GH4_Enzyme_sf"/>
</dbReference>
<protein>
    <submittedName>
        <fullName evidence="11">Alpha-glucosidase/alpha-galactosidase</fullName>
    </submittedName>
</protein>
<comment type="cofactor">
    <cofactor evidence="9">
        <name>NAD(+)</name>
        <dbReference type="ChEBI" id="CHEBI:57540"/>
    </cofactor>
    <text evidence="9">Binds 1 NAD(+) per subunit.</text>
</comment>
<dbReference type="InterPro" id="IPR036291">
    <property type="entry name" value="NAD(P)-bd_dom_sf"/>
</dbReference>
<dbReference type="CDD" id="cd05297">
    <property type="entry name" value="GH4_alpha_glucosidase_galactosidase"/>
    <property type="match status" value="1"/>
</dbReference>
<keyword evidence="3" id="KW-0479">Metal-binding</keyword>
<evidence type="ECO:0000256" key="1">
    <source>
        <dbReference type="ARBA" id="ARBA00001936"/>
    </source>
</evidence>
<evidence type="ECO:0000256" key="2">
    <source>
        <dbReference type="ARBA" id="ARBA00010141"/>
    </source>
</evidence>
<evidence type="ECO:0000256" key="4">
    <source>
        <dbReference type="ARBA" id="ARBA00022801"/>
    </source>
</evidence>
<evidence type="ECO:0000256" key="9">
    <source>
        <dbReference type="RuleBase" id="RU361152"/>
    </source>
</evidence>
<evidence type="ECO:0000313" key="11">
    <source>
        <dbReference type="EMBL" id="MFC4662958.1"/>
    </source>
</evidence>
<dbReference type="NCBIfam" id="NF011657">
    <property type="entry name" value="PRK15076.1"/>
    <property type="match status" value="1"/>
</dbReference>
<dbReference type="EMBL" id="JBHSFT010000018">
    <property type="protein sequence ID" value="MFC4662958.1"/>
    <property type="molecule type" value="Genomic_DNA"/>
</dbReference>